<name>A0A176RYL5_9GAMM</name>
<proteinExistence type="predicted"/>
<accession>A0A176RYL5</accession>
<evidence type="ECO:0000313" key="3">
    <source>
        <dbReference type="Proteomes" id="UP000076962"/>
    </source>
</evidence>
<comment type="caution">
    <text evidence="2">The sequence shown here is derived from an EMBL/GenBank/DDBJ whole genome shotgun (WGS) entry which is preliminary data.</text>
</comment>
<dbReference type="EMBL" id="LUTY01002118">
    <property type="protein sequence ID" value="OAD20778.1"/>
    <property type="molecule type" value="Genomic_DNA"/>
</dbReference>
<dbReference type="AlphaFoldDB" id="A0A176RYL5"/>
<organism evidence="2 3">
    <name type="scientific">Candidatus Thiomargarita nelsonii</name>
    <dbReference type="NCBI Taxonomy" id="1003181"/>
    <lineage>
        <taxon>Bacteria</taxon>
        <taxon>Pseudomonadati</taxon>
        <taxon>Pseudomonadota</taxon>
        <taxon>Gammaproteobacteria</taxon>
        <taxon>Thiotrichales</taxon>
        <taxon>Thiotrichaceae</taxon>
        <taxon>Thiomargarita</taxon>
    </lineage>
</organism>
<feature type="transmembrane region" description="Helical" evidence="1">
    <location>
        <begin position="49"/>
        <end position="69"/>
    </location>
</feature>
<dbReference type="Proteomes" id="UP000076962">
    <property type="component" value="Unassembled WGS sequence"/>
</dbReference>
<keyword evidence="1" id="KW-1133">Transmembrane helix</keyword>
<sequence length="129" mass="15275">ISFEVASLKSSVFGVGFGQIKVILFGSSIVERLHWAEDQRIINAVGDTIATFGYLGLFIRFWLEIWLFFKTKVYGDIFRISLFLWIFVYQFTGSFITNVAEYFIWVLAFTNIFPQFDFRIRRKIRESRE</sequence>
<feature type="non-terminal residue" evidence="2">
    <location>
        <position position="1"/>
    </location>
</feature>
<reference evidence="2 3" key="1">
    <citation type="submission" date="2016-05" db="EMBL/GenBank/DDBJ databases">
        <title>Single-cell genome of chain-forming Candidatus Thiomargarita nelsonii and comparison to other large sulfur-oxidizing bacteria.</title>
        <authorList>
            <person name="Winkel M."/>
            <person name="Salman V."/>
            <person name="Woyke T."/>
            <person name="Schulz-Vogt H."/>
            <person name="Richter M."/>
            <person name="Flood B."/>
            <person name="Bailey J."/>
            <person name="Amann R."/>
            <person name="Mussmann M."/>
        </authorList>
    </citation>
    <scope>NUCLEOTIDE SEQUENCE [LARGE SCALE GENOMIC DNA]</scope>
    <source>
        <strain evidence="2 3">THI036</strain>
    </source>
</reference>
<protein>
    <submittedName>
        <fullName evidence="2">Membrane protein</fullName>
    </submittedName>
</protein>
<keyword evidence="3" id="KW-1185">Reference proteome</keyword>
<keyword evidence="1" id="KW-0812">Transmembrane</keyword>
<keyword evidence="1" id="KW-0472">Membrane</keyword>
<feature type="transmembrane region" description="Helical" evidence="1">
    <location>
        <begin position="102"/>
        <end position="120"/>
    </location>
</feature>
<gene>
    <name evidence="2" type="ORF">THIOM_003497</name>
</gene>
<feature type="transmembrane region" description="Helical" evidence="1">
    <location>
        <begin position="12"/>
        <end position="29"/>
    </location>
</feature>
<evidence type="ECO:0000313" key="2">
    <source>
        <dbReference type="EMBL" id="OAD20778.1"/>
    </source>
</evidence>
<evidence type="ECO:0000256" key="1">
    <source>
        <dbReference type="SAM" id="Phobius"/>
    </source>
</evidence>